<proteinExistence type="predicted"/>
<protein>
    <submittedName>
        <fullName evidence="1">Uncharacterized protein</fullName>
    </submittedName>
</protein>
<name>A0A2H3JDQ3_WOLCO</name>
<gene>
    <name evidence="1" type="ORF">WOLCODRAFT_148900</name>
</gene>
<sequence>MSITYAPPLPHAATSQLLPASRTARSVISVISIPSHTLSYLSTVVPTAVHQRRLQGPCARGRVCSKDYTRTTPGTCHGDDDSREGRGRLARHRTRLLQRVPARLSRTCPPASISGIPWQPTQRGVYAQLNKPIPAVAPDFSARGLTTVASGSWPMAIA</sequence>
<evidence type="ECO:0000313" key="2">
    <source>
        <dbReference type="Proteomes" id="UP000218811"/>
    </source>
</evidence>
<dbReference type="EMBL" id="KB467942">
    <property type="protein sequence ID" value="PCH37943.1"/>
    <property type="molecule type" value="Genomic_DNA"/>
</dbReference>
<dbReference type="Proteomes" id="UP000218811">
    <property type="component" value="Unassembled WGS sequence"/>
</dbReference>
<reference evidence="1 2" key="1">
    <citation type="journal article" date="2012" name="Science">
        <title>The Paleozoic origin of enzymatic lignin decomposition reconstructed from 31 fungal genomes.</title>
        <authorList>
            <person name="Floudas D."/>
            <person name="Binder M."/>
            <person name="Riley R."/>
            <person name="Barry K."/>
            <person name="Blanchette R.A."/>
            <person name="Henrissat B."/>
            <person name="Martinez A.T."/>
            <person name="Otillar R."/>
            <person name="Spatafora J.W."/>
            <person name="Yadav J.S."/>
            <person name="Aerts A."/>
            <person name="Benoit I."/>
            <person name="Boyd A."/>
            <person name="Carlson A."/>
            <person name="Copeland A."/>
            <person name="Coutinho P.M."/>
            <person name="de Vries R.P."/>
            <person name="Ferreira P."/>
            <person name="Findley K."/>
            <person name="Foster B."/>
            <person name="Gaskell J."/>
            <person name="Glotzer D."/>
            <person name="Gorecki P."/>
            <person name="Heitman J."/>
            <person name="Hesse C."/>
            <person name="Hori C."/>
            <person name="Igarashi K."/>
            <person name="Jurgens J.A."/>
            <person name="Kallen N."/>
            <person name="Kersten P."/>
            <person name="Kohler A."/>
            <person name="Kuees U."/>
            <person name="Kumar T.K.A."/>
            <person name="Kuo A."/>
            <person name="LaButti K."/>
            <person name="Larrondo L.F."/>
            <person name="Lindquist E."/>
            <person name="Ling A."/>
            <person name="Lombard V."/>
            <person name="Lucas S."/>
            <person name="Lundell T."/>
            <person name="Martin R."/>
            <person name="McLaughlin D.J."/>
            <person name="Morgenstern I."/>
            <person name="Morin E."/>
            <person name="Murat C."/>
            <person name="Nagy L.G."/>
            <person name="Nolan M."/>
            <person name="Ohm R.A."/>
            <person name="Patyshakuliyeva A."/>
            <person name="Rokas A."/>
            <person name="Ruiz-Duenas F.J."/>
            <person name="Sabat G."/>
            <person name="Salamov A."/>
            <person name="Samejima M."/>
            <person name="Schmutz J."/>
            <person name="Slot J.C."/>
            <person name="St John F."/>
            <person name="Stenlid J."/>
            <person name="Sun H."/>
            <person name="Sun S."/>
            <person name="Syed K."/>
            <person name="Tsang A."/>
            <person name="Wiebenga A."/>
            <person name="Young D."/>
            <person name="Pisabarro A."/>
            <person name="Eastwood D.C."/>
            <person name="Martin F."/>
            <person name="Cullen D."/>
            <person name="Grigoriev I.V."/>
            <person name="Hibbett D.S."/>
        </authorList>
    </citation>
    <scope>NUCLEOTIDE SEQUENCE [LARGE SCALE GENOMIC DNA]</scope>
    <source>
        <strain evidence="1 2">MD-104</strain>
    </source>
</reference>
<dbReference type="AlphaFoldDB" id="A0A2H3JDQ3"/>
<keyword evidence="2" id="KW-1185">Reference proteome</keyword>
<organism evidence="1 2">
    <name type="scientific">Wolfiporia cocos (strain MD-104)</name>
    <name type="common">Brown rot fungus</name>
    <dbReference type="NCBI Taxonomy" id="742152"/>
    <lineage>
        <taxon>Eukaryota</taxon>
        <taxon>Fungi</taxon>
        <taxon>Dikarya</taxon>
        <taxon>Basidiomycota</taxon>
        <taxon>Agaricomycotina</taxon>
        <taxon>Agaricomycetes</taxon>
        <taxon>Polyporales</taxon>
        <taxon>Phaeolaceae</taxon>
        <taxon>Wolfiporia</taxon>
    </lineage>
</organism>
<evidence type="ECO:0000313" key="1">
    <source>
        <dbReference type="EMBL" id="PCH37943.1"/>
    </source>
</evidence>
<accession>A0A2H3JDQ3</accession>